<dbReference type="AlphaFoldDB" id="A0AA36I4E6"/>
<organism evidence="2 3">
    <name type="scientific">Effrenium voratum</name>
    <dbReference type="NCBI Taxonomy" id="2562239"/>
    <lineage>
        <taxon>Eukaryota</taxon>
        <taxon>Sar</taxon>
        <taxon>Alveolata</taxon>
        <taxon>Dinophyceae</taxon>
        <taxon>Suessiales</taxon>
        <taxon>Symbiodiniaceae</taxon>
        <taxon>Effrenium</taxon>
    </lineage>
</organism>
<dbReference type="EMBL" id="CAUJNA010000635">
    <property type="protein sequence ID" value="CAJ1379489.1"/>
    <property type="molecule type" value="Genomic_DNA"/>
</dbReference>
<evidence type="ECO:0000256" key="1">
    <source>
        <dbReference type="SAM" id="Phobius"/>
    </source>
</evidence>
<feature type="transmembrane region" description="Helical" evidence="1">
    <location>
        <begin position="185"/>
        <end position="206"/>
    </location>
</feature>
<keyword evidence="1" id="KW-0812">Transmembrane</keyword>
<name>A0AA36I4E6_9DINO</name>
<evidence type="ECO:0000313" key="2">
    <source>
        <dbReference type="EMBL" id="CAJ1379489.1"/>
    </source>
</evidence>
<dbReference type="Proteomes" id="UP001178507">
    <property type="component" value="Unassembled WGS sequence"/>
</dbReference>
<feature type="transmembrane region" description="Helical" evidence="1">
    <location>
        <begin position="226"/>
        <end position="243"/>
    </location>
</feature>
<comment type="caution">
    <text evidence="2">The sequence shown here is derived from an EMBL/GenBank/DDBJ whole genome shotgun (WGS) entry which is preliminary data.</text>
</comment>
<feature type="transmembrane region" description="Helical" evidence="1">
    <location>
        <begin position="250"/>
        <end position="271"/>
    </location>
</feature>
<proteinExistence type="predicted"/>
<keyword evidence="1" id="KW-0472">Membrane</keyword>
<feature type="transmembrane region" description="Helical" evidence="1">
    <location>
        <begin position="277"/>
        <end position="294"/>
    </location>
</feature>
<protein>
    <submittedName>
        <fullName evidence="2">Uncharacterized protein</fullName>
    </submittedName>
</protein>
<keyword evidence="1" id="KW-1133">Transmembrane helix</keyword>
<gene>
    <name evidence="2" type="ORF">EVOR1521_LOCUS7722</name>
</gene>
<accession>A0AA36I4E6</accession>
<reference evidence="2" key="1">
    <citation type="submission" date="2023-08" db="EMBL/GenBank/DDBJ databases">
        <authorList>
            <person name="Chen Y."/>
            <person name="Shah S."/>
            <person name="Dougan E. K."/>
            <person name="Thang M."/>
            <person name="Chan C."/>
        </authorList>
    </citation>
    <scope>NUCLEOTIDE SEQUENCE</scope>
</reference>
<sequence>MSTDGTWLLTVEEESALLPARHACGELPADCQRQVPAYAERVSQARVRARASSRSKRAAGGERRSIRLMLDMKQPLRWNAGVLRQLDLRFGDVSQELRYKQSLNREVLFGGLVCVAAGAIGVVVAVLPAIVREASRTDLPLEGFDARVAVFCTWVVNLTLMSTHILLSALSLATGCASSWNWEAFFALVVSVFAASMSLGNFWHLPLLAGQDPVSLWAHDARGSDIFVLLAIDAVLTMVAMYVPIRSCILWIPFLCAVVPYIVNTLMLRSVFADSHLILGAMLGLGAMAYHGALRRETTHRNKWIIEHVVEEAEEVILQQNSTIQETTAQVKGLRVVAEALCDVILNLDSKLHVCGAGVQQDGFFETRVEGKRFAELLTESDRSRFKQLVASSKAGFPVCMPATIQKQFLTHEVHLLLVNTGESRGAQFLVGIRIESEQILAQEEGDPASKTTGAAGRRFQSVVPTSAANVDFEEDDLSCKTYPRWDEQAVAAPTPARTRALCIKKVMPRWQVLRDPASCCQAAAHQVPM</sequence>
<keyword evidence="3" id="KW-1185">Reference proteome</keyword>
<evidence type="ECO:0000313" key="3">
    <source>
        <dbReference type="Proteomes" id="UP001178507"/>
    </source>
</evidence>
<feature type="transmembrane region" description="Helical" evidence="1">
    <location>
        <begin position="148"/>
        <end position="173"/>
    </location>
</feature>
<feature type="transmembrane region" description="Helical" evidence="1">
    <location>
        <begin position="107"/>
        <end position="128"/>
    </location>
</feature>